<dbReference type="AlphaFoldDB" id="A0A1G5N0R2"/>
<evidence type="ECO:0000256" key="6">
    <source>
        <dbReference type="SAM" id="MobiDB-lite"/>
    </source>
</evidence>
<evidence type="ECO:0000256" key="3">
    <source>
        <dbReference type="ARBA" id="ARBA00022723"/>
    </source>
</evidence>
<dbReference type="SUPFAM" id="SSF102114">
    <property type="entry name" value="Radical SAM enzymes"/>
    <property type="match status" value="1"/>
</dbReference>
<dbReference type="InterPro" id="IPR013785">
    <property type="entry name" value="Aldolase_TIM"/>
</dbReference>
<gene>
    <name evidence="8" type="ORF">SAMN03080610_01288</name>
</gene>
<dbReference type="GO" id="GO:0051536">
    <property type="term" value="F:iron-sulfur cluster binding"/>
    <property type="evidence" value="ECO:0007669"/>
    <property type="project" value="UniProtKB-KW"/>
</dbReference>
<dbReference type="EMBL" id="FMVW01000002">
    <property type="protein sequence ID" value="SCZ30734.1"/>
    <property type="molecule type" value="Genomic_DNA"/>
</dbReference>
<proteinExistence type="predicted"/>
<evidence type="ECO:0000256" key="5">
    <source>
        <dbReference type="ARBA" id="ARBA00023014"/>
    </source>
</evidence>
<keyword evidence="3" id="KW-0479">Metal-binding</keyword>
<evidence type="ECO:0000313" key="9">
    <source>
        <dbReference type="Proteomes" id="UP000199347"/>
    </source>
</evidence>
<dbReference type="SFLD" id="SFLDS00029">
    <property type="entry name" value="Radical_SAM"/>
    <property type="match status" value="1"/>
</dbReference>
<dbReference type="InterPro" id="IPR050377">
    <property type="entry name" value="Radical_SAM_PqqE_MftC-like"/>
</dbReference>
<dbReference type="RefSeq" id="WP_170130487.1">
    <property type="nucleotide sequence ID" value="NZ_FMVW01000002.1"/>
</dbReference>
<evidence type="ECO:0000259" key="7">
    <source>
        <dbReference type="Pfam" id="PF04055"/>
    </source>
</evidence>
<evidence type="ECO:0000256" key="2">
    <source>
        <dbReference type="ARBA" id="ARBA00022691"/>
    </source>
</evidence>
<dbReference type="SFLD" id="SFLDG01067">
    <property type="entry name" value="SPASM/twitch_domain_containing"/>
    <property type="match status" value="1"/>
</dbReference>
<feature type="region of interest" description="Disordered" evidence="6">
    <location>
        <begin position="337"/>
        <end position="358"/>
    </location>
</feature>
<dbReference type="InterPro" id="IPR007197">
    <property type="entry name" value="rSAM"/>
</dbReference>
<feature type="domain" description="Radical SAM core" evidence="7">
    <location>
        <begin position="5"/>
        <end position="124"/>
    </location>
</feature>
<evidence type="ECO:0000313" key="8">
    <source>
        <dbReference type="EMBL" id="SCZ30734.1"/>
    </source>
</evidence>
<dbReference type="PANTHER" id="PTHR11228">
    <property type="entry name" value="RADICAL SAM DOMAIN PROTEIN"/>
    <property type="match status" value="1"/>
</dbReference>
<sequence>MNLLLIERCNLTCAYCFFAGSLNARPAERGGHDIISEENFRLALRYGRDFVATGLRDSVNLLGGEPTLHPRFRELLAIARSREFALPNGAPLPVNVFSNGIFEPQIAEFLGETPCGLMLNINHPLSYRGRLWRRLNANLDIIARGRGREPFSLSLNLFAPDQEVDFVFDLLERYGARHLRVDVAKPNSAATNTHVGFEALPAMMPLFEKIAERCQKDGIALNTDCCLPVCAVDNERLARLKEAGIFLSFACPGAIDVTPGLQLFYCGPLKHLSFGRIDGYADAKEIVETIEETVQTLRWEVPTRKACETCKWRTLDICQGGCLAFKPLATAERRSHDEEDLHAERLWPKPQAGADRGTGAIATGCGGG</sequence>
<name>A0A1G5N0R2_AFIMA</name>
<dbReference type="GO" id="GO:0046872">
    <property type="term" value="F:metal ion binding"/>
    <property type="evidence" value="ECO:0007669"/>
    <property type="project" value="UniProtKB-KW"/>
</dbReference>
<dbReference type="Proteomes" id="UP000199347">
    <property type="component" value="Unassembled WGS sequence"/>
</dbReference>
<comment type="cofactor">
    <cofactor evidence="1">
        <name>[4Fe-4S] cluster</name>
        <dbReference type="ChEBI" id="CHEBI:49883"/>
    </cofactor>
</comment>
<evidence type="ECO:0000256" key="4">
    <source>
        <dbReference type="ARBA" id="ARBA00023004"/>
    </source>
</evidence>
<keyword evidence="9" id="KW-1185">Reference proteome</keyword>
<dbReference type="GO" id="GO:0003824">
    <property type="term" value="F:catalytic activity"/>
    <property type="evidence" value="ECO:0007669"/>
    <property type="project" value="InterPro"/>
</dbReference>
<keyword evidence="2" id="KW-0949">S-adenosyl-L-methionine</keyword>
<dbReference type="STRING" id="1120955.SAMN03080610_01288"/>
<accession>A0A1G5N0R2</accession>
<keyword evidence="4" id="KW-0408">Iron</keyword>
<dbReference type="Pfam" id="PF04055">
    <property type="entry name" value="Radical_SAM"/>
    <property type="match status" value="1"/>
</dbReference>
<feature type="compositionally biased region" description="Basic and acidic residues" evidence="6">
    <location>
        <begin position="337"/>
        <end position="347"/>
    </location>
</feature>
<protein>
    <submittedName>
        <fullName evidence="8">Radical SAM additional 4Fe4S-binding SPASM domain-containing protein</fullName>
    </submittedName>
</protein>
<keyword evidence="5" id="KW-0411">Iron-sulfur</keyword>
<dbReference type="Gene3D" id="3.20.20.70">
    <property type="entry name" value="Aldolase class I"/>
    <property type="match status" value="1"/>
</dbReference>
<reference evidence="8 9" key="1">
    <citation type="submission" date="2016-10" db="EMBL/GenBank/DDBJ databases">
        <authorList>
            <person name="de Groot N.N."/>
        </authorList>
    </citation>
    <scope>NUCLEOTIDE SEQUENCE [LARGE SCALE GENOMIC DNA]</scope>
    <source>
        <strain evidence="8 9">DSM 2698</strain>
    </source>
</reference>
<dbReference type="CDD" id="cd01335">
    <property type="entry name" value="Radical_SAM"/>
    <property type="match status" value="1"/>
</dbReference>
<dbReference type="PANTHER" id="PTHR11228:SF7">
    <property type="entry name" value="PQQA PEPTIDE CYCLASE"/>
    <property type="match status" value="1"/>
</dbReference>
<dbReference type="InterPro" id="IPR058240">
    <property type="entry name" value="rSAM_sf"/>
</dbReference>
<evidence type="ECO:0000256" key="1">
    <source>
        <dbReference type="ARBA" id="ARBA00001966"/>
    </source>
</evidence>
<organism evidence="8 9">
    <name type="scientific">Afifella marina DSM 2698</name>
    <dbReference type="NCBI Taxonomy" id="1120955"/>
    <lineage>
        <taxon>Bacteria</taxon>
        <taxon>Pseudomonadati</taxon>
        <taxon>Pseudomonadota</taxon>
        <taxon>Alphaproteobacteria</taxon>
        <taxon>Hyphomicrobiales</taxon>
        <taxon>Afifellaceae</taxon>
        <taxon>Afifella</taxon>
    </lineage>
</organism>